<feature type="non-terminal residue" evidence="2">
    <location>
        <position position="249"/>
    </location>
</feature>
<protein>
    <submittedName>
        <fullName evidence="2">Chaperone protein DnaK</fullName>
    </submittedName>
</protein>
<sequence>RRDPADAGHRDQGRRDDEAHRAQHDHPDPQVRGVLHGGGQPAERGDPRPAGRARDGVLQQVARQVPAHGHPARPARRAAGRGRLRHRRQRHPLRVREGPGHGQGAEDRDQGRRRPERRGDQVDGLRRRDARRGGPQGPRARGGPQQRRERRLPGRAPAQGPRRGGGRVLQDGHRGGHQGRARQPDLGGPGGDHLEDRGAADLVPQGLRGDVRARPAAGEQRRRERRRRRRRLLRRGGRRRRRGRRREPL</sequence>
<reference evidence="2" key="1">
    <citation type="submission" date="2020-02" db="EMBL/GenBank/DDBJ databases">
        <authorList>
            <person name="Meier V. D."/>
        </authorList>
    </citation>
    <scope>NUCLEOTIDE SEQUENCE</scope>
    <source>
        <strain evidence="2">AVDCRST_MAG13</strain>
    </source>
</reference>
<feature type="compositionally biased region" description="Basic and acidic residues" evidence="1">
    <location>
        <begin position="1"/>
        <end position="29"/>
    </location>
</feature>
<feature type="region of interest" description="Disordered" evidence="1">
    <location>
        <begin position="1"/>
        <end position="249"/>
    </location>
</feature>
<feature type="compositionally biased region" description="Basic and acidic residues" evidence="1">
    <location>
        <begin position="94"/>
        <end position="127"/>
    </location>
</feature>
<feature type="compositionally biased region" description="Basic and acidic residues" evidence="1">
    <location>
        <begin position="43"/>
        <end position="55"/>
    </location>
</feature>
<evidence type="ECO:0000256" key="1">
    <source>
        <dbReference type="SAM" id="MobiDB-lite"/>
    </source>
</evidence>
<proteinExistence type="predicted"/>
<gene>
    <name evidence="2" type="ORF">AVDCRST_MAG13-1238</name>
</gene>
<organism evidence="2">
    <name type="scientific">uncultured Solirubrobacteraceae bacterium</name>
    <dbReference type="NCBI Taxonomy" id="1162706"/>
    <lineage>
        <taxon>Bacteria</taxon>
        <taxon>Bacillati</taxon>
        <taxon>Actinomycetota</taxon>
        <taxon>Thermoleophilia</taxon>
        <taxon>Solirubrobacterales</taxon>
        <taxon>Solirubrobacteraceae</taxon>
        <taxon>environmental samples</taxon>
    </lineage>
</organism>
<dbReference type="AlphaFoldDB" id="A0A6J4RUT8"/>
<feature type="compositionally biased region" description="Basic residues" evidence="1">
    <location>
        <begin position="223"/>
        <end position="249"/>
    </location>
</feature>
<feature type="non-terminal residue" evidence="2">
    <location>
        <position position="1"/>
    </location>
</feature>
<dbReference type="EMBL" id="CADCVO010000190">
    <property type="protein sequence ID" value="CAA9482207.1"/>
    <property type="molecule type" value="Genomic_DNA"/>
</dbReference>
<evidence type="ECO:0000313" key="2">
    <source>
        <dbReference type="EMBL" id="CAA9482207.1"/>
    </source>
</evidence>
<feature type="compositionally biased region" description="Basic residues" evidence="1">
    <location>
        <begin position="70"/>
        <end position="93"/>
    </location>
</feature>
<accession>A0A6J4RUT8</accession>
<name>A0A6J4RUT8_9ACTN</name>